<evidence type="ECO:0000259" key="1">
    <source>
        <dbReference type="Pfam" id="PF06445"/>
    </source>
</evidence>
<dbReference type="AlphaFoldDB" id="A0A172RZU5"/>
<name>A0A172RZU5_9ACTN</name>
<evidence type="ECO:0000313" key="3">
    <source>
        <dbReference type="Proteomes" id="UP000182975"/>
    </source>
</evidence>
<evidence type="ECO:0000313" key="2">
    <source>
        <dbReference type="EMBL" id="SEO54203.1"/>
    </source>
</evidence>
<dbReference type="PATRIC" id="fig|79604.3.peg.1694"/>
<dbReference type="InterPro" id="IPR029442">
    <property type="entry name" value="GyrI-like"/>
</dbReference>
<proteinExistence type="predicted"/>
<dbReference type="Proteomes" id="UP000182975">
    <property type="component" value="Unassembled WGS sequence"/>
</dbReference>
<accession>A0A172RZU5</accession>
<dbReference type="EMBL" id="FOEC01000002">
    <property type="protein sequence ID" value="SEO54203.1"/>
    <property type="molecule type" value="Genomic_DNA"/>
</dbReference>
<dbReference type="OrthoDB" id="4772335at2"/>
<organism evidence="2 3">
    <name type="scientific">Denitrobacterium detoxificans</name>
    <dbReference type="NCBI Taxonomy" id="79604"/>
    <lineage>
        <taxon>Bacteria</taxon>
        <taxon>Bacillati</taxon>
        <taxon>Actinomycetota</taxon>
        <taxon>Coriobacteriia</taxon>
        <taxon>Eggerthellales</taxon>
        <taxon>Eggerthellaceae</taxon>
        <taxon>Denitrobacterium</taxon>
    </lineage>
</organism>
<reference evidence="3" key="1">
    <citation type="submission" date="2016-10" db="EMBL/GenBank/DDBJ databases">
        <authorList>
            <person name="Varghese N."/>
        </authorList>
    </citation>
    <scope>NUCLEOTIDE SEQUENCE [LARGE SCALE GENOMIC DNA]</scope>
    <source>
        <strain evidence="3">DSM 21843</strain>
    </source>
</reference>
<keyword evidence="3" id="KW-1185">Reference proteome</keyword>
<dbReference type="Gene3D" id="3.20.80.10">
    <property type="entry name" value="Regulatory factor, effector binding domain"/>
    <property type="match status" value="1"/>
</dbReference>
<dbReference type="Pfam" id="PF06445">
    <property type="entry name" value="GyrI-like"/>
    <property type="match status" value="1"/>
</dbReference>
<dbReference type="InterPro" id="IPR008319">
    <property type="entry name" value="GyrI-like_CCH_Lin2189-like"/>
</dbReference>
<dbReference type="RefSeq" id="WP_066663916.1">
    <property type="nucleotide sequence ID" value="NZ_CP011402.1"/>
</dbReference>
<sequence>MAFDFKKEYRDLYQPKTKPAIVDVPSMRFIAVEGSGDPNEENGAYSNAVGALYAVAYTLKMSYKTDHVIPGFYEYVVPPLEGFWWQPGIAGVDYANKSTFHWVSAIRVPEFVDDAQFAWAIEAATAKKKLDLSHVHLIELNEGTCVQCMHIGPYDNEPATIDLMHEFAASQGYELDFSDDRRHHEIYLSDPNKAKPEKLKTVVRHPIRKA</sequence>
<feature type="domain" description="GyrI-like small molecule binding" evidence="1">
    <location>
        <begin position="18"/>
        <end position="207"/>
    </location>
</feature>
<gene>
    <name evidence="2" type="ORF">SAMN02910314_00506</name>
</gene>
<dbReference type="SUPFAM" id="SSF55136">
    <property type="entry name" value="Probable bacterial effector-binding domain"/>
    <property type="match status" value="1"/>
</dbReference>
<protein>
    <recommendedName>
        <fullName evidence="1">GyrI-like small molecule binding domain-containing protein</fullName>
    </recommendedName>
</protein>
<dbReference type="InterPro" id="IPR011256">
    <property type="entry name" value="Reg_factor_effector_dom_sf"/>
</dbReference>
<dbReference type="PIRSF" id="PIRSF031644">
    <property type="entry name" value="UCP031644"/>
    <property type="match status" value="1"/>
</dbReference>
<dbReference type="KEGG" id="ddt:AAY81_08450"/>